<evidence type="ECO:0000313" key="3">
    <source>
        <dbReference type="Proteomes" id="UP001291623"/>
    </source>
</evidence>
<sequence>MSLHAHGIPPEEKYIEAWSLQLEGQSRVHLTVEKSPDNHNFVCSQRPNLLRYINAVVPVRWRKSRNSMGLKPKREDTLGKTPELYIVNKTVLKSRDRIIDLPWKMEENSTDVDRNVTNILDNTGPRQSPLSTEWLVSQIAKINQQIYEVDTVRNALIQARDHFMLLLSSQKGGENDDAEAEGSRGNADVEGAEEED</sequence>
<protein>
    <submittedName>
        <fullName evidence="2">Uncharacterized protein</fullName>
    </submittedName>
</protein>
<accession>A0AAE1S557</accession>
<keyword evidence="3" id="KW-1185">Reference proteome</keyword>
<name>A0AAE1S557_9SOLA</name>
<organism evidence="2 3">
    <name type="scientific">Anisodus tanguticus</name>
    <dbReference type="NCBI Taxonomy" id="243964"/>
    <lineage>
        <taxon>Eukaryota</taxon>
        <taxon>Viridiplantae</taxon>
        <taxon>Streptophyta</taxon>
        <taxon>Embryophyta</taxon>
        <taxon>Tracheophyta</taxon>
        <taxon>Spermatophyta</taxon>
        <taxon>Magnoliopsida</taxon>
        <taxon>eudicotyledons</taxon>
        <taxon>Gunneridae</taxon>
        <taxon>Pentapetalae</taxon>
        <taxon>asterids</taxon>
        <taxon>lamiids</taxon>
        <taxon>Solanales</taxon>
        <taxon>Solanaceae</taxon>
        <taxon>Solanoideae</taxon>
        <taxon>Hyoscyameae</taxon>
        <taxon>Anisodus</taxon>
    </lineage>
</organism>
<feature type="region of interest" description="Disordered" evidence="1">
    <location>
        <begin position="170"/>
        <end position="196"/>
    </location>
</feature>
<dbReference type="AlphaFoldDB" id="A0AAE1S557"/>
<gene>
    <name evidence="2" type="ORF">RND71_018169</name>
</gene>
<dbReference type="Proteomes" id="UP001291623">
    <property type="component" value="Unassembled WGS sequence"/>
</dbReference>
<reference evidence="2" key="1">
    <citation type="submission" date="2023-12" db="EMBL/GenBank/DDBJ databases">
        <title>Genome assembly of Anisodus tanguticus.</title>
        <authorList>
            <person name="Wang Y.-J."/>
        </authorList>
    </citation>
    <scope>NUCLEOTIDE SEQUENCE</scope>
    <source>
        <strain evidence="2">KB-2021</strain>
        <tissue evidence="2">Leaf</tissue>
    </source>
</reference>
<evidence type="ECO:0000313" key="2">
    <source>
        <dbReference type="EMBL" id="KAK4362928.1"/>
    </source>
</evidence>
<dbReference type="EMBL" id="JAVYJV010000009">
    <property type="protein sequence ID" value="KAK4362928.1"/>
    <property type="molecule type" value="Genomic_DNA"/>
</dbReference>
<comment type="caution">
    <text evidence="2">The sequence shown here is derived from an EMBL/GenBank/DDBJ whole genome shotgun (WGS) entry which is preliminary data.</text>
</comment>
<evidence type="ECO:0000256" key="1">
    <source>
        <dbReference type="SAM" id="MobiDB-lite"/>
    </source>
</evidence>
<proteinExistence type="predicted"/>